<dbReference type="InterPro" id="IPR036928">
    <property type="entry name" value="AS_sf"/>
</dbReference>
<dbReference type="GO" id="GO:0016740">
    <property type="term" value="F:transferase activity"/>
    <property type="evidence" value="ECO:0007669"/>
    <property type="project" value="UniProtKB-KW"/>
</dbReference>
<evidence type="ECO:0000313" key="3">
    <source>
        <dbReference type="EMBL" id="EMT73482.1"/>
    </source>
</evidence>
<dbReference type="PANTHER" id="PTHR42678:SF11">
    <property type="entry name" value="AMIDASE FAMILY PROTEIN"/>
    <property type="match status" value="1"/>
</dbReference>
<dbReference type="AlphaFoldDB" id="N1S9J1"/>
<sequence>MAIDDQSTTLSIVEASIASLASALSQGHINSVELTTKHLLRIAKYDRRTTQLNAIPVINQDVFVAAQASDHRRSMGKTLGLLDGIPCTIKDSYKIRGMTVAAGSPAFKDLIANEDAFTVGKLRDAGAVFLGRTNMPPMAAGGMQRGVYGRAESPYNEAYLTAAFASGSSNGSATATAASFGVFGMGEETISSGRSPASNNGLVAYTPSRGLISIRGNWPLFPTCDTVVPHTRTMEDMFALLDVVVATDDKTSCDFWREQPFVKLPDVDTVRPKTFFDLSDPNALKGKRIGVPKMYIGGADSDPDARKVHTRDSVIDLWKQARTILEGLGATVVETDFPLVTEFEKPLTGECKTETPPHRNEIDMCQLMAYSWDDFLAANRDSKVASSLAQVESSTIFPHPPGCLPDRYDANDPLVRHTAVVAHIANGRIPTYNIPNLATALQNLELKRKSAFEDWLDALELDMVVWPCNADVGKADADVDEESAKHAWLNGVLYSNGNCAIRQFGIPTVSVPMGVMADTRMPVSLTFASKAYDDNNLFRYAYAFEKGSLLRQQPSRTPQLATDSIICGHGSSNIESTPPQLTMDATASIIDGERQLAIFGTVDEDELCELHVYVDGEELEDVKVTNGKWEVHVKMKEAQRSRPEEISVPDFSKGRPSSRKTDADIALSLESSFDRMWQGTVCVSC</sequence>
<dbReference type="InterPro" id="IPR023631">
    <property type="entry name" value="Amidase_dom"/>
</dbReference>
<dbReference type="HOGENOM" id="CLU_009600_15_0_1"/>
<keyword evidence="3" id="KW-0808">Transferase</keyword>
<dbReference type="OrthoDB" id="566138at2759"/>
<organism evidence="3 4">
    <name type="scientific">Fusarium oxysporum f. sp. cubense (strain race 4)</name>
    <name type="common">Panama disease fungus</name>
    <dbReference type="NCBI Taxonomy" id="2502994"/>
    <lineage>
        <taxon>Eukaryota</taxon>
        <taxon>Fungi</taxon>
        <taxon>Dikarya</taxon>
        <taxon>Ascomycota</taxon>
        <taxon>Pezizomycotina</taxon>
        <taxon>Sordariomycetes</taxon>
        <taxon>Hypocreomycetidae</taxon>
        <taxon>Hypocreales</taxon>
        <taxon>Nectriaceae</taxon>
        <taxon>Fusarium</taxon>
        <taxon>Fusarium oxysporum species complex</taxon>
    </lineage>
</organism>
<dbReference type="EMBL" id="KB726232">
    <property type="protein sequence ID" value="EMT73482.1"/>
    <property type="molecule type" value="Genomic_DNA"/>
</dbReference>
<dbReference type="STRING" id="1229665.N1S9J1"/>
<feature type="region of interest" description="Disordered" evidence="1">
    <location>
        <begin position="640"/>
        <end position="660"/>
    </location>
</feature>
<reference evidence="4" key="1">
    <citation type="submission" date="2012-09" db="EMBL/GenBank/DDBJ databases">
        <title>Genome sequencing and comparative transcriptomics of race 1 and race 4 of banana pathogen: Fusarium oxysporum f. sp. cubense.</title>
        <authorList>
            <person name="Fang X."/>
            <person name="Huang J."/>
        </authorList>
    </citation>
    <scope>NUCLEOTIDE SEQUENCE [LARGE SCALE GENOMIC DNA]</scope>
    <source>
        <strain evidence="4">race 4</strain>
    </source>
</reference>
<dbReference type="Gene3D" id="3.90.1300.10">
    <property type="entry name" value="Amidase signature (AS) domain"/>
    <property type="match status" value="1"/>
</dbReference>
<evidence type="ECO:0000313" key="4">
    <source>
        <dbReference type="Proteomes" id="UP000016929"/>
    </source>
</evidence>
<gene>
    <name evidence="3" type="ORF">FOC4_g10000845</name>
</gene>
<accession>N1S9J1</accession>
<feature type="domain" description="Amidase" evidence="2">
    <location>
        <begin position="43"/>
        <end position="387"/>
    </location>
</feature>
<evidence type="ECO:0000256" key="1">
    <source>
        <dbReference type="SAM" id="MobiDB-lite"/>
    </source>
</evidence>
<protein>
    <submittedName>
        <fullName evidence="3">Glutamyl-tRNA(Gln) amidotransferase subunit A like protein</fullName>
    </submittedName>
</protein>
<keyword evidence="4" id="KW-1185">Reference proteome</keyword>
<name>N1S9J1_FUSC4</name>
<reference evidence="4" key="2">
    <citation type="journal article" date="2014" name="PLoS ONE">
        <title>Genome and Transcriptome Analysis of the Fungal Pathogen Fusarium oxysporum f. sp. cubense Causing Banana Vascular Wilt Disease.</title>
        <authorList>
            <person name="Guo L."/>
            <person name="Han L."/>
            <person name="Yang L."/>
            <person name="Zeng H."/>
            <person name="Fan D."/>
            <person name="Zhu Y."/>
            <person name="Feng Y."/>
            <person name="Wang G."/>
            <person name="Peng C."/>
            <person name="Jiang X."/>
            <person name="Zhou D."/>
            <person name="Ni P."/>
            <person name="Liang C."/>
            <person name="Liu L."/>
            <person name="Wang J."/>
            <person name="Mao C."/>
            <person name="Fang X."/>
            <person name="Peng M."/>
            <person name="Huang J."/>
        </authorList>
    </citation>
    <scope>NUCLEOTIDE SEQUENCE [LARGE SCALE GENOMIC DNA]</scope>
    <source>
        <strain evidence="4">race 4</strain>
    </source>
</reference>
<dbReference type="NCBIfam" id="NF005127">
    <property type="entry name" value="PRK06565.1"/>
    <property type="match status" value="1"/>
</dbReference>
<dbReference type="Proteomes" id="UP000016929">
    <property type="component" value="Unassembled WGS sequence"/>
</dbReference>
<dbReference type="Pfam" id="PF01425">
    <property type="entry name" value="Amidase"/>
    <property type="match status" value="1"/>
</dbReference>
<dbReference type="PANTHER" id="PTHR42678">
    <property type="entry name" value="AMIDASE"/>
    <property type="match status" value="1"/>
</dbReference>
<dbReference type="SUPFAM" id="SSF75304">
    <property type="entry name" value="Amidase signature (AS) enzymes"/>
    <property type="match status" value="1"/>
</dbReference>
<evidence type="ECO:0000259" key="2">
    <source>
        <dbReference type="Pfam" id="PF01425"/>
    </source>
</evidence>
<proteinExistence type="predicted"/>